<dbReference type="Proteomes" id="UP001497516">
    <property type="component" value="Chromosome 6"/>
</dbReference>
<accession>A0AAV2F8B2</accession>
<evidence type="ECO:0000313" key="3">
    <source>
        <dbReference type="Proteomes" id="UP001497516"/>
    </source>
</evidence>
<sequence>MQQVQLMLGLATHNQLGVISRTNADLPRSAKLDVAQTGISRGSTKPDADRKSQGHRMRVHQTDIHRPNRTRL</sequence>
<gene>
    <name evidence="2" type="ORF">LTRI10_LOCUS34801</name>
</gene>
<proteinExistence type="predicted"/>
<organism evidence="2 3">
    <name type="scientific">Linum trigynum</name>
    <dbReference type="NCBI Taxonomy" id="586398"/>
    <lineage>
        <taxon>Eukaryota</taxon>
        <taxon>Viridiplantae</taxon>
        <taxon>Streptophyta</taxon>
        <taxon>Embryophyta</taxon>
        <taxon>Tracheophyta</taxon>
        <taxon>Spermatophyta</taxon>
        <taxon>Magnoliopsida</taxon>
        <taxon>eudicotyledons</taxon>
        <taxon>Gunneridae</taxon>
        <taxon>Pentapetalae</taxon>
        <taxon>rosids</taxon>
        <taxon>fabids</taxon>
        <taxon>Malpighiales</taxon>
        <taxon>Linaceae</taxon>
        <taxon>Linum</taxon>
    </lineage>
</organism>
<protein>
    <submittedName>
        <fullName evidence="2">Uncharacterized protein</fullName>
    </submittedName>
</protein>
<dbReference type="EMBL" id="OZ034819">
    <property type="protein sequence ID" value="CAL1394287.1"/>
    <property type="molecule type" value="Genomic_DNA"/>
</dbReference>
<feature type="region of interest" description="Disordered" evidence="1">
    <location>
        <begin position="33"/>
        <end position="72"/>
    </location>
</feature>
<name>A0AAV2F8B2_9ROSI</name>
<evidence type="ECO:0000313" key="2">
    <source>
        <dbReference type="EMBL" id="CAL1394287.1"/>
    </source>
</evidence>
<dbReference type="AlphaFoldDB" id="A0AAV2F8B2"/>
<keyword evidence="3" id="KW-1185">Reference proteome</keyword>
<evidence type="ECO:0000256" key="1">
    <source>
        <dbReference type="SAM" id="MobiDB-lite"/>
    </source>
</evidence>
<reference evidence="2 3" key="1">
    <citation type="submission" date="2024-04" db="EMBL/GenBank/DDBJ databases">
        <authorList>
            <person name="Fracassetti M."/>
        </authorList>
    </citation>
    <scope>NUCLEOTIDE SEQUENCE [LARGE SCALE GENOMIC DNA]</scope>
</reference>